<name>A0AAV5NZT8_9VIBR</name>
<dbReference type="Proteomes" id="UP001156690">
    <property type="component" value="Unassembled WGS sequence"/>
</dbReference>
<evidence type="ECO:0008006" key="3">
    <source>
        <dbReference type="Google" id="ProtNLM"/>
    </source>
</evidence>
<protein>
    <recommendedName>
        <fullName evidence="3">Transcriptional regulator</fullName>
    </recommendedName>
</protein>
<dbReference type="EMBL" id="BSNX01000075">
    <property type="protein sequence ID" value="GLQ76215.1"/>
    <property type="molecule type" value="Genomic_DNA"/>
</dbReference>
<dbReference type="AlphaFoldDB" id="A0AAV5NZT8"/>
<keyword evidence="2" id="KW-1185">Reference proteome</keyword>
<accession>A0AAV5NZT8</accession>
<proteinExistence type="predicted"/>
<reference evidence="2" key="1">
    <citation type="journal article" date="2019" name="Int. J. Syst. Evol. Microbiol.">
        <title>The Global Catalogue of Microorganisms (GCM) 10K type strain sequencing project: providing services to taxonomists for standard genome sequencing and annotation.</title>
        <authorList>
            <consortium name="The Broad Institute Genomics Platform"/>
            <consortium name="The Broad Institute Genome Sequencing Center for Infectious Disease"/>
            <person name="Wu L."/>
            <person name="Ma J."/>
        </authorList>
    </citation>
    <scope>NUCLEOTIDE SEQUENCE [LARGE SCALE GENOMIC DNA]</scope>
    <source>
        <strain evidence="2">NBRC 15640</strain>
    </source>
</reference>
<evidence type="ECO:0000313" key="2">
    <source>
        <dbReference type="Proteomes" id="UP001156690"/>
    </source>
</evidence>
<comment type="caution">
    <text evidence="1">The sequence shown here is derived from an EMBL/GenBank/DDBJ whole genome shotgun (WGS) entry which is preliminary data.</text>
</comment>
<evidence type="ECO:0000313" key="1">
    <source>
        <dbReference type="EMBL" id="GLQ76215.1"/>
    </source>
</evidence>
<organism evidence="1 2">
    <name type="scientific">Vibrio penaeicida</name>
    <dbReference type="NCBI Taxonomy" id="104609"/>
    <lineage>
        <taxon>Bacteria</taxon>
        <taxon>Pseudomonadati</taxon>
        <taxon>Pseudomonadota</taxon>
        <taxon>Gammaproteobacteria</taxon>
        <taxon>Vibrionales</taxon>
        <taxon>Vibrionaceae</taxon>
        <taxon>Vibrio</taxon>
    </lineage>
</organism>
<sequence length="151" mass="17508">MISLEAWQAEVSDWYQSGKHDQVEPLVPLILQPPEAIWGPLITDEQSKAIACWLDGCLRIFQHYKREESPTKSYEYLNFAYAKLQAVSCNPEAEIDLKHWCLKRLDHLIVVMLEQCNQLGWTEESQKQIQCHVEFMSQQQQNMNLTVGNGS</sequence>
<dbReference type="RefSeq" id="WP_101111895.1">
    <property type="nucleotide sequence ID" value="NZ_AP025145.1"/>
</dbReference>
<gene>
    <name evidence="1" type="ORF">GCM10007932_55780</name>
</gene>